<evidence type="ECO:0000313" key="1">
    <source>
        <dbReference type="EMBL" id="DAF60832.1"/>
    </source>
</evidence>
<name>A0A8S5TCH2_9CAUD</name>
<proteinExistence type="predicted"/>
<dbReference type="Pfam" id="PF05133">
    <property type="entry name" value="SPP1_portal"/>
    <property type="match status" value="1"/>
</dbReference>
<reference evidence="1" key="1">
    <citation type="journal article" date="2021" name="Proc. Natl. Acad. Sci. U.S.A.">
        <title>A Catalog of Tens of Thousands of Viruses from Human Metagenomes Reveals Hidden Associations with Chronic Diseases.</title>
        <authorList>
            <person name="Tisza M.J."/>
            <person name="Buck C.B."/>
        </authorList>
    </citation>
    <scope>NUCLEOTIDE SEQUENCE</scope>
    <source>
        <strain evidence="1">CtVDC13</strain>
    </source>
</reference>
<accession>A0A8S5TCH2</accession>
<dbReference type="EMBL" id="BK032798">
    <property type="protein sequence ID" value="DAF60832.1"/>
    <property type="molecule type" value="Genomic_DNA"/>
</dbReference>
<protein>
    <submittedName>
        <fullName evidence="1">PORTAL PROTEIN</fullName>
    </submittedName>
</protein>
<organism evidence="1">
    <name type="scientific">Siphoviridae sp. ctVDC13</name>
    <dbReference type="NCBI Taxonomy" id="2827880"/>
    <lineage>
        <taxon>Viruses</taxon>
        <taxon>Duplodnaviria</taxon>
        <taxon>Heunggongvirae</taxon>
        <taxon>Uroviricota</taxon>
        <taxon>Caudoviricetes</taxon>
    </lineage>
</organism>
<sequence>MLTTEEINFFINLDKGSKIKRYARKGRDYYKANHDIKHYRMFYYDSDGNLVEDTTRSNTKIAHTFFHELVDQEVQYMLSNDEGFVKSDDPELQNKLDDYFNYNENFIAEIHKLLTGCVSKGFEYMYAYRNEDDELSFMCADSLGVVEVRDKDTDDGCSYVIYWYIDKIVKEDKKIKKIQVWSANDVTYYVQEDDGKIILDPGESINPRYHALYKKKSDNNIYGKSFGYIPFFRLDNNEDQRSGLYIIKDLIDDYDLMASSLSNNLIDFDHPLYAVSGFEGDNLEELQQNIKTKKMIGVGEGGNVEIKTIDIPFQARQAKLDLDEKNIYRFGMGLNSSGLKDTNATTNIAIKALYSLLDLKCSKLEIKLKQFMRKILKAVLKDINEREGTDYQSKQVYFKFIHKIMSNEQELAQTKLIEAQAKDTFINIMITLFDYLPSETIIKEICAYLDIDYEEIKDKLPKPKEAYEQVDNATDTLNNVVPDE</sequence>
<dbReference type="InterPro" id="IPR021145">
    <property type="entry name" value="Portal_protein_SPP1_Gp6-like"/>
</dbReference>